<name>A0AAV1PGH6_SCOSC</name>
<sequence length="132" mass="15113">MADCGELQKKRSYAQGTFTRRANANEFNMDLLNEHDLKLELRALKGSYEEICNSSFDYIAVMEEEDASQFGSLKTDLEEVFGQAEALLSGHLTHEQYDLVHTALEGRVEALEGFVRDWDLYVPDKEVDDMRV</sequence>
<evidence type="ECO:0000313" key="1">
    <source>
        <dbReference type="EMBL" id="CAK6970475.1"/>
    </source>
</evidence>
<comment type="caution">
    <text evidence="1">The sequence shown here is derived from an EMBL/GenBank/DDBJ whole genome shotgun (WGS) entry which is preliminary data.</text>
</comment>
<reference evidence="1 2" key="1">
    <citation type="submission" date="2024-01" db="EMBL/GenBank/DDBJ databases">
        <authorList>
            <person name="Alioto T."/>
            <person name="Alioto T."/>
            <person name="Gomez Garrido J."/>
        </authorList>
    </citation>
    <scope>NUCLEOTIDE SEQUENCE [LARGE SCALE GENOMIC DNA]</scope>
</reference>
<accession>A0AAV1PGH6</accession>
<organism evidence="1 2">
    <name type="scientific">Scomber scombrus</name>
    <name type="common">Atlantic mackerel</name>
    <name type="synonym">Scomber vernalis</name>
    <dbReference type="NCBI Taxonomy" id="13677"/>
    <lineage>
        <taxon>Eukaryota</taxon>
        <taxon>Metazoa</taxon>
        <taxon>Chordata</taxon>
        <taxon>Craniata</taxon>
        <taxon>Vertebrata</taxon>
        <taxon>Euteleostomi</taxon>
        <taxon>Actinopterygii</taxon>
        <taxon>Neopterygii</taxon>
        <taxon>Teleostei</taxon>
        <taxon>Neoteleostei</taxon>
        <taxon>Acanthomorphata</taxon>
        <taxon>Pelagiaria</taxon>
        <taxon>Scombriformes</taxon>
        <taxon>Scombridae</taxon>
        <taxon>Scomber</taxon>
    </lineage>
</organism>
<dbReference type="EMBL" id="CAWUFR010000158">
    <property type="protein sequence ID" value="CAK6970475.1"/>
    <property type="molecule type" value="Genomic_DNA"/>
</dbReference>
<dbReference type="Proteomes" id="UP001314229">
    <property type="component" value="Unassembled WGS sequence"/>
</dbReference>
<protein>
    <submittedName>
        <fullName evidence="1">Uncharacterized protein</fullName>
    </submittedName>
</protein>
<proteinExistence type="predicted"/>
<dbReference type="AlphaFoldDB" id="A0AAV1PGH6"/>
<keyword evidence="2" id="KW-1185">Reference proteome</keyword>
<evidence type="ECO:0000313" key="2">
    <source>
        <dbReference type="Proteomes" id="UP001314229"/>
    </source>
</evidence>
<gene>
    <name evidence="1" type="ORF">FSCOSCO3_A005219</name>
</gene>